<dbReference type="Pfam" id="PF06985">
    <property type="entry name" value="HET"/>
    <property type="match status" value="1"/>
</dbReference>
<evidence type="ECO:0000313" key="2">
    <source>
        <dbReference type="EMBL" id="PPQ64874.1"/>
    </source>
</evidence>
<evidence type="ECO:0000259" key="1">
    <source>
        <dbReference type="Pfam" id="PF06985"/>
    </source>
</evidence>
<protein>
    <recommendedName>
        <fullName evidence="1">Heterokaryon incompatibility domain-containing protein</fullName>
    </recommendedName>
</protein>
<proteinExistence type="predicted"/>
<organism evidence="2 3">
    <name type="scientific">Gymnopilus dilepis</name>
    <dbReference type="NCBI Taxonomy" id="231916"/>
    <lineage>
        <taxon>Eukaryota</taxon>
        <taxon>Fungi</taxon>
        <taxon>Dikarya</taxon>
        <taxon>Basidiomycota</taxon>
        <taxon>Agaricomycotina</taxon>
        <taxon>Agaricomycetes</taxon>
        <taxon>Agaricomycetidae</taxon>
        <taxon>Agaricales</taxon>
        <taxon>Agaricineae</taxon>
        <taxon>Hymenogastraceae</taxon>
        <taxon>Gymnopilus</taxon>
    </lineage>
</organism>
<name>A0A409VF42_9AGAR</name>
<keyword evidence="3" id="KW-1185">Reference proteome</keyword>
<feature type="domain" description="Heterokaryon incompatibility" evidence="1">
    <location>
        <begin position="74"/>
        <end position="191"/>
    </location>
</feature>
<dbReference type="STRING" id="231916.A0A409VF42"/>
<gene>
    <name evidence="2" type="ORF">CVT26_002592</name>
</gene>
<evidence type="ECO:0000313" key="3">
    <source>
        <dbReference type="Proteomes" id="UP000284706"/>
    </source>
</evidence>
<sequence>MTSPQAVPCLVFDDKEGDGVQEPPKTLDSIIFNDMPARLIHLPEMRLMNREDIRRYIAERTDNNSPEARKALAYAIFSHRWSENEPTFHEVSAMCEQSADASTAKEPTWLDQVRQYIYPPGPPPPVRPLSTGVKKLKEFCKLALAHGCEWAWSDTCCIDKDSSTELEEAIKAMFKWYANAKVCIVYLADVTDPERLEHSEWFRRGWTLQELLAPSNVHFYTKSWTPLIDDAGDLSRARSHKGLPWIGKKISKATGIPESVLSNRFDPRWQGLRHAREILGWASKRRTTRIEDNAYCLMGLLNIFIPIAYGEDDHAFYRLLAELVNSSNDIRLYFWSGFVTHARNTMFPKRLQQFLPLPHPDLGVEMDESATKKYGTFPEIFDQWLPTGNKAISLTNRGLSMSVPLYNIEVDRSPPNRRTGGLGKPTRIYCPELGDQNLPLWDNLSLYGVVAILNYDDEILETALYDEEYLSRFSLSRYFHEVYKLGEPSPQEVLAFFREVREKRAYTAVVLWQDSNLLGSRYKRAAQPLLFVRRPKGGFKAPSLIFVE</sequence>
<dbReference type="Proteomes" id="UP000284706">
    <property type="component" value="Unassembled WGS sequence"/>
</dbReference>
<dbReference type="PANTHER" id="PTHR10622:SF10">
    <property type="entry name" value="HET DOMAIN-CONTAINING PROTEIN"/>
    <property type="match status" value="1"/>
</dbReference>
<accession>A0A409VF42</accession>
<dbReference type="PANTHER" id="PTHR10622">
    <property type="entry name" value="HET DOMAIN-CONTAINING PROTEIN"/>
    <property type="match status" value="1"/>
</dbReference>
<dbReference type="AlphaFoldDB" id="A0A409VF42"/>
<dbReference type="EMBL" id="NHYE01005661">
    <property type="protein sequence ID" value="PPQ64874.1"/>
    <property type="molecule type" value="Genomic_DNA"/>
</dbReference>
<dbReference type="OrthoDB" id="2654851at2759"/>
<comment type="caution">
    <text evidence="2">The sequence shown here is derived from an EMBL/GenBank/DDBJ whole genome shotgun (WGS) entry which is preliminary data.</text>
</comment>
<dbReference type="InParanoid" id="A0A409VF42"/>
<dbReference type="InterPro" id="IPR010730">
    <property type="entry name" value="HET"/>
</dbReference>
<reference evidence="2 3" key="1">
    <citation type="journal article" date="2018" name="Evol. Lett.">
        <title>Horizontal gene cluster transfer increased hallucinogenic mushroom diversity.</title>
        <authorList>
            <person name="Reynolds H.T."/>
            <person name="Vijayakumar V."/>
            <person name="Gluck-Thaler E."/>
            <person name="Korotkin H.B."/>
            <person name="Matheny P.B."/>
            <person name="Slot J.C."/>
        </authorList>
    </citation>
    <scope>NUCLEOTIDE SEQUENCE [LARGE SCALE GENOMIC DNA]</scope>
    <source>
        <strain evidence="2 3">SRW20</strain>
    </source>
</reference>